<evidence type="ECO:0000313" key="2">
    <source>
        <dbReference type="Proteomes" id="UP000250140"/>
    </source>
</evidence>
<gene>
    <name evidence="1" type="ORF">AOQ84DRAFT_134164</name>
</gene>
<evidence type="ECO:0000313" key="1">
    <source>
        <dbReference type="EMBL" id="OCL03887.1"/>
    </source>
</evidence>
<protein>
    <submittedName>
        <fullName evidence="1">Uncharacterized protein</fullName>
    </submittedName>
</protein>
<accession>A0A8E2JNT7</accession>
<organism evidence="1 2">
    <name type="scientific">Glonium stellatum</name>
    <dbReference type="NCBI Taxonomy" id="574774"/>
    <lineage>
        <taxon>Eukaryota</taxon>
        <taxon>Fungi</taxon>
        <taxon>Dikarya</taxon>
        <taxon>Ascomycota</taxon>
        <taxon>Pezizomycotina</taxon>
        <taxon>Dothideomycetes</taxon>
        <taxon>Pleosporomycetidae</taxon>
        <taxon>Gloniales</taxon>
        <taxon>Gloniaceae</taxon>
        <taxon>Glonium</taxon>
    </lineage>
</organism>
<name>A0A8E2JNT7_9PEZI</name>
<proteinExistence type="predicted"/>
<dbReference type="Proteomes" id="UP000250140">
    <property type="component" value="Unassembled WGS sequence"/>
</dbReference>
<reference evidence="1 2" key="1">
    <citation type="journal article" date="2016" name="Nat. Commun.">
        <title>Ectomycorrhizal ecology is imprinted in the genome of the dominant symbiotic fungus Cenococcum geophilum.</title>
        <authorList>
            <consortium name="DOE Joint Genome Institute"/>
            <person name="Peter M."/>
            <person name="Kohler A."/>
            <person name="Ohm R.A."/>
            <person name="Kuo A."/>
            <person name="Krutzmann J."/>
            <person name="Morin E."/>
            <person name="Arend M."/>
            <person name="Barry K.W."/>
            <person name="Binder M."/>
            <person name="Choi C."/>
            <person name="Clum A."/>
            <person name="Copeland A."/>
            <person name="Grisel N."/>
            <person name="Haridas S."/>
            <person name="Kipfer T."/>
            <person name="LaButti K."/>
            <person name="Lindquist E."/>
            <person name="Lipzen A."/>
            <person name="Maire R."/>
            <person name="Meier B."/>
            <person name="Mihaltcheva S."/>
            <person name="Molinier V."/>
            <person name="Murat C."/>
            <person name="Poggeler S."/>
            <person name="Quandt C.A."/>
            <person name="Sperisen C."/>
            <person name="Tritt A."/>
            <person name="Tisserant E."/>
            <person name="Crous P.W."/>
            <person name="Henrissat B."/>
            <person name="Nehls U."/>
            <person name="Egli S."/>
            <person name="Spatafora J.W."/>
            <person name="Grigoriev I.V."/>
            <person name="Martin F.M."/>
        </authorList>
    </citation>
    <scope>NUCLEOTIDE SEQUENCE [LARGE SCALE GENOMIC DNA]</scope>
    <source>
        <strain evidence="1 2">CBS 207.34</strain>
    </source>
</reference>
<dbReference type="AlphaFoldDB" id="A0A8E2JNT7"/>
<sequence length="105" mass="12193">MGLLSWEDDDYFMTRLEFPRAGGFGHNQWNWDRQAGVCIALLGVGSLVLEGFERKHLEYWNAWVPSEQSIRILQPQSSRIPRYQNARASDWQVARAPRIPQCQST</sequence>
<keyword evidence="2" id="KW-1185">Reference proteome</keyword>
<dbReference type="EMBL" id="KV750658">
    <property type="protein sequence ID" value="OCL03887.1"/>
    <property type="molecule type" value="Genomic_DNA"/>
</dbReference>